<dbReference type="PANTHER" id="PTHR47534">
    <property type="entry name" value="YALI0E05731P"/>
    <property type="match status" value="1"/>
</dbReference>
<accession>A0AAD3CX65</accession>
<dbReference type="InterPro" id="IPR036291">
    <property type="entry name" value="NAD(P)-bd_dom_sf"/>
</dbReference>
<comment type="caution">
    <text evidence="3">The sequence shown here is derived from an EMBL/GenBank/DDBJ whole genome shotgun (WGS) entry which is preliminary data.</text>
</comment>
<evidence type="ECO:0000256" key="2">
    <source>
        <dbReference type="SAM" id="MobiDB-lite"/>
    </source>
</evidence>
<dbReference type="Proteomes" id="UP001054902">
    <property type="component" value="Unassembled WGS sequence"/>
</dbReference>
<organism evidence="3 4">
    <name type="scientific">Chaetoceros tenuissimus</name>
    <dbReference type="NCBI Taxonomy" id="426638"/>
    <lineage>
        <taxon>Eukaryota</taxon>
        <taxon>Sar</taxon>
        <taxon>Stramenopiles</taxon>
        <taxon>Ochrophyta</taxon>
        <taxon>Bacillariophyta</taxon>
        <taxon>Coscinodiscophyceae</taxon>
        <taxon>Chaetocerotophycidae</taxon>
        <taxon>Chaetocerotales</taxon>
        <taxon>Chaetocerotaceae</taxon>
        <taxon>Chaetoceros</taxon>
    </lineage>
</organism>
<name>A0AAD3CX65_9STRA</name>
<evidence type="ECO:0000313" key="4">
    <source>
        <dbReference type="Proteomes" id="UP001054902"/>
    </source>
</evidence>
<dbReference type="Pfam" id="PF00106">
    <property type="entry name" value="adh_short"/>
    <property type="match status" value="1"/>
</dbReference>
<evidence type="ECO:0000256" key="1">
    <source>
        <dbReference type="ARBA" id="ARBA00023002"/>
    </source>
</evidence>
<gene>
    <name evidence="3" type="ORF">CTEN210_09061</name>
</gene>
<evidence type="ECO:0000313" key="3">
    <source>
        <dbReference type="EMBL" id="GFH52585.1"/>
    </source>
</evidence>
<dbReference type="SUPFAM" id="SSF51735">
    <property type="entry name" value="NAD(P)-binding Rossmann-fold domains"/>
    <property type="match status" value="1"/>
</dbReference>
<dbReference type="Gene3D" id="3.40.50.720">
    <property type="entry name" value="NAD(P)-binding Rossmann-like Domain"/>
    <property type="match status" value="1"/>
</dbReference>
<keyword evidence="1" id="KW-0560">Oxidoreductase</keyword>
<dbReference type="EMBL" id="BLLK01000045">
    <property type="protein sequence ID" value="GFH52585.1"/>
    <property type="molecule type" value="Genomic_DNA"/>
</dbReference>
<dbReference type="InterPro" id="IPR052228">
    <property type="entry name" value="Sec_Metab_Biosynth_Oxidored"/>
</dbReference>
<dbReference type="GO" id="GO:0016491">
    <property type="term" value="F:oxidoreductase activity"/>
    <property type="evidence" value="ECO:0007669"/>
    <property type="project" value="UniProtKB-KW"/>
</dbReference>
<dbReference type="InterPro" id="IPR002347">
    <property type="entry name" value="SDR_fam"/>
</dbReference>
<sequence length="403" mass="44229">MTSSIVLTAKQLRKNYLTKNLLDTARDKNLKAVVISASSGIGEACAHRLAEQGFTVIALGRDPTGERKDKILEKLMEKSKESFGTDVIPSHEFFAVDALSLADVDQVAKDIVKKHPVIDVLVMTQGMVSTSQRLTKDGEDEKLTLHYFSRVAMAHGLLPALQKSAELKRMQNGPVVMSILSGGVHAAYTDFQKDFSLRNYYSVKNAADAAGFYNDLAFDTLASQDANKGINFVHAAPGFINSTWGKEFNPVLRCFVRFMQPLGRSTSDCAEYMLGNTIFSSLNGDGIPAPSSQSNGLIAMGDKGQFTMKYSMNHARSTLHQEYQIKMDALPPNDPNRNNNNQNSHDRNAKEDPRGPRNTRGNGRNEQGDMEMFGGGNAGDEMMVAAIIFCGLASWLLREVCLC</sequence>
<dbReference type="AlphaFoldDB" id="A0AAD3CX65"/>
<feature type="compositionally biased region" description="Low complexity" evidence="2">
    <location>
        <begin position="356"/>
        <end position="365"/>
    </location>
</feature>
<protein>
    <recommendedName>
        <fullName evidence="5">Protochlorophyllide reductase</fullName>
    </recommendedName>
</protein>
<feature type="region of interest" description="Disordered" evidence="2">
    <location>
        <begin position="328"/>
        <end position="374"/>
    </location>
</feature>
<dbReference type="PANTHER" id="PTHR47534:SF3">
    <property type="entry name" value="ALCOHOL DEHYDROGENASE-LIKE C-TERMINAL DOMAIN-CONTAINING PROTEIN"/>
    <property type="match status" value="1"/>
</dbReference>
<keyword evidence="4" id="KW-1185">Reference proteome</keyword>
<proteinExistence type="predicted"/>
<reference evidence="3 4" key="1">
    <citation type="journal article" date="2021" name="Sci. Rep.">
        <title>The genome of the diatom Chaetoceros tenuissimus carries an ancient integrated fragment of an extant virus.</title>
        <authorList>
            <person name="Hongo Y."/>
            <person name="Kimura K."/>
            <person name="Takaki Y."/>
            <person name="Yoshida Y."/>
            <person name="Baba S."/>
            <person name="Kobayashi G."/>
            <person name="Nagasaki K."/>
            <person name="Hano T."/>
            <person name="Tomaru Y."/>
        </authorList>
    </citation>
    <scope>NUCLEOTIDE SEQUENCE [LARGE SCALE GENOMIC DNA]</scope>
    <source>
        <strain evidence="3 4">NIES-3715</strain>
    </source>
</reference>
<feature type="compositionally biased region" description="Basic and acidic residues" evidence="2">
    <location>
        <begin position="344"/>
        <end position="355"/>
    </location>
</feature>
<evidence type="ECO:0008006" key="5">
    <source>
        <dbReference type="Google" id="ProtNLM"/>
    </source>
</evidence>